<comment type="similarity">
    <text evidence="2 7">Belongs to the membrane-bound acyltransferase family.</text>
</comment>
<feature type="transmembrane region" description="Helical" evidence="8">
    <location>
        <begin position="104"/>
        <end position="125"/>
    </location>
</feature>
<dbReference type="PANTHER" id="PTHR13285:SF18">
    <property type="entry name" value="PROTEIN-CYSTEINE N-PALMITOYLTRANSFERASE RASP"/>
    <property type="match status" value="1"/>
</dbReference>
<feature type="transmembrane region" description="Helical" evidence="8">
    <location>
        <begin position="301"/>
        <end position="318"/>
    </location>
</feature>
<dbReference type="RefSeq" id="WP_022420531.1">
    <property type="nucleotide sequence ID" value="NZ_QRPK01000002.1"/>
</dbReference>
<evidence type="ECO:0000313" key="10">
    <source>
        <dbReference type="Proteomes" id="UP000284868"/>
    </source>
</evidence>
<comment type="subcellular location">
    <subcellularLocation>
        <location evidence="1">Cell membrane</location>
        <topology evidence="1">Multi-pass membrane protein</topology>
    </subcellularLocation>
</comment>
<dbReference type="Pfam" id="PF03062">
    <property type="entry name" value="MBOAT"/>
    <property type="match status" value="1"/>
</dbReference>
<keyword evidence="6 7" id="KW-0472">Membrane</keyword>
<keyword evidence="3 7" id="KW-1003">Cell membrane</keyword>
<feature type="transmembrane region" description="Helical" evidence="8">
    <location>
        <begin position="222"/>
        <end position="241"/>
    </location>
</feature>
<proteinExistence type="inferred from homology"/>
<reference evidence="9 10" key="1">
    <citation type="submission" date="2018-08" db="EMBL/GenBank/DDBJ databases">
        <title>A genome reference for cultivated species of the human gut microbiota.</title>
        <authorList>
            <person name="Zou Y."/>
            <person name="Xue W."/>
            <person name="Luo G."/>
        </authorList>
    </citation>
    <scope>NUCLEOTIDE SEQUENCE [LARGE SCALE GENOMIC DNA]</scope>
    <source>
        <strain evidence="9 10">AF35-6BH</strain>
    </source>
</reference>
<comment type="caution">
    <text evidence="9">The sequence shown here is derived from an EMBL/GenBank/DDBJ whole genome shotgun (WGS) entry which is preliminary data.</text>
</comment>
<evidence type="ECO:0000256" key="3">
    <source>
        <dbReference type="ARBA" id="ARBA00022475"/>
    </source>
</evidence>
<evidence type="ECO:0000256" key="8">
    <source>
        <dbReference type="SAM" id="Phobius"/>
    </source>
</evidence>
<dbReference type="Proteomes" id="UP000284868">
    <property type="component" value="Unassembled WGS sequence"/>
</dbReference>
<dbReference type="PANTHER" id="PTHR13285">
    <property type="entry name" value="ACYLTRANSFERASE"/>
    <property type="match status" value="1"/>
</dbReference>
<name>A0A415PR37_9FIRM</name>
<dbReference type="OrthoDB" id="9805788at2"/>
<protein>
    <submittedName>
        <fullName evidence="9">MBOAT family protein</fullName>
    </submittedName>
</protein>
<evidence type="ECO:0000256" key="1">
    <source>
        <dbReference type="ARBA" id="ARBA00004651"/>
    </source>
</evidence>
<evidence type="ECO:0000256" key="5">
    <source>
        <dbReference type="ARBA" id="ARBA00022989"/>
    </source>
</evidence>
<keyword evidence="7" id="KW-0012">Acyltransferase</keyword>
<keyword evidence="10" id="KW-1185">Reference proteome</keyword>
<evidence type="ECO:0000256" key="2">
    <source>
        <dbReference type="ARBA" id="ARBA00010323"/>
    </source>
</evidence>
<feature type="transmembrane region" description="Helical" evidence="8">
    <location>
        <begin position="395"/>
        <end position="417"/>
    </location>
</feature>
<evidence type="ECO:0000256" key="4">
    <source>
        <dbReference type="ARBA" id="ARBA00022692"/>
    </source>
</evidence>
<dbReference type="InterPro" id="IPR024194">
    <property type="entry name" value="Ac/AlaTfrase_AlgI/DltB"/>
</dbReference>
<keyword evidence="5 8" id="KW-1133">Transmembrane helix</keyword>
<keyword evidence="7" id="KW-0808">Transferase</keyword>
<dbReference type="InterPro" id="IPR051085">
    <property type="entry name" value="MB_O-acyltransferase"/>
</dbReference>
<evidence type="ECO:0000256" key="7">
    <source>
        <dbReference type="PIRNR" id="PIRNR016636"/>
    </source>
</evidence>
<keyword evidence="4 8" id="KW-0812">Transmembrane</keyword>
<dbReference type="GO" id="GO:0042121">
    <property type="term" value="P:alginic acid biosynthetic process"/>
    <property type="evidence" value="ECO:0007669"/>
    <property type="project" value="InterPro"/>
</dbReference>
<feature type="transmembrane region" description="Helical" evidence="8">
    <location>
        <begin position="324"/>
        <end position="344"/>
    </location>
</feature>
<feature type="transmembrane region" description="Helical" evidence="8">
    <location>
        <begin position="145"/>
        <end position="167"/>
    </location>
</feature>
<dbReference type="EMBL" id="QRPK01000002">
    <property type="protein sequence ID" value="RHM15203.1"/>
    <property type="molecule type" value="Genomic_DNA"/>
</dbReference>
<gene>
    <name evidence="9" type="ORF">DWZ83_00660</name>
</gene>
<dbReference type="GO" id="GO:0016746">
    <property type="term" value="F:acyltransferase activity"/>
    <property type="evidence" value="ECO:0007669"/>
    <property type="project" value="UniProtKB-KW"/>
</dbReference>
<sequence>MLFSSIPFLFYFLPCTLLCYYIVPFRWKNFVLLLFSLVFYAWGEPIYILLMLVSIVLGYIEGRLIERQQDQKKAFWLTVFSCGLHIAFLIYFKYADFLLDGLRFAGASISLLKIALPLGISFYTFQLISYLIDVYQKKCAAQKSFVMFGAYISMFPQLIAGPIVRYADIAKQLVERKLSLEQSAQGMQRFVIGLSKKVLLANALGELCLVLRATQVPSVLNYWLYALAFALQIYFDFSGYSDMAIGLGKMMGFHFLENFNYPFIASSIREFWHRWHISLSTWFRDYVYIPLGGSRVSKSRWIINLCVVWLLTGLWHGAAWNFVLWGILFAILLLLEKVLLSSFLKKHKILAHGYVILSLLVSFVIFDASTIQEALHTLSIMFTGQGLPLASNEVWYYIQSYGMVLGIAIIASTPLFHKLLTAWKKTKMGNTISQLLEPFVLLILLIIVTSCLINDSYNPFLYFRF</sequence>
<dbReference type="InterPro" id="IPR028362">
    <property type="entry name" value="AlgI"/>
</dbReference>
<dbReference type="AlphaFoldDB" id="A0A415PR37"/>
<dbReference type="PIRSF" id="PIRSF500217">
    <property type="entry name" value="AlgI"/>
    <property type="match status" value="1"/>
</dbReference>
<feature type="transmembrane region" description="Helical" evidence="8">
    <location>
        <begin position="351"/>
        <end position="375"/>
    </location>
</feature>
<feature type="transmembrane region" description="Helical" evidence="8">
    <location>
        <begin position="30"/>
        <end position="59"/>
    </location>
</feature>
<organism evidence="9 10">
    <name type="scientific">Amedibacillus dolichus</name>
    <dbReference type="NCBI Taxonomy" id="31971"/>
    <lineage>
        <taxon>Bacteria</taxon>
        <taxon>Bacillati</taxon>
        <taxon>Bacillota</taxon>
        <taxon>Erysipelotrichia</taxon>
        <taxon>Erysipelotrichales</taxon>
        <taxon>Erysipelotrichaceae</taxon>
        <taxon>Amedibacillus</taxon>
    </lineage>
</organism>
<dbReference type="InterPro" id="IPR004299">
    <property type="entry name" value="MBOAT_fam"/>
</dbReference>
<feature type="transmembrane region" description="Helical" evidence="8">
    <location>
        <begin position="6"/>
        <end position="23"/>
    </location>
</feature>
<feature type="transmembrane region" description="Helical" evidence="8">
    <location>
        <begin position="438"/>
        <end position="457"/>
    </location>
</feature>
<evidence type="ECO:0000313" key="9">
    <source>
        <dbReference type="EMBL" id="RHM15203.1"/>
    </source>
</evidence>
<dbReference type="GO" id="GO:0005886">
    <property type="term" value="C:plasma membrane"/>
    <property type="evidence" value="ECO:0007669"/>
    <property type="project" value="UniProtKB-SubCell"/>
</dbReference>
<accession>A0A415PR37</accession>
<evidence type="ECO:0000256" key="6">
    <source>
        <dbReference type="ARBA" id="ARBA00023136"/>
    </source>
</evidence>
<feature type="transmembrane region" description="Helical" evidence="8">
    <location>
        <begin position="74"/>
        <end position="92"/>
    </location>
</feature>
<dbReference type="PIRSF" id="PIRSF016636">
    <property type="entry name" value="AlgI_DltB"/>
    <property type="match status" value="1"/>
</dbReference>